<evidence type="ECO:0000313" key="1">
    <source>
        <dbReference type="EMBL" id="AMB87846.1"/>
    </source>
</evidence>
<organism evidence="1 2">
    <name type="scientific">Pseudomonas agarici</name>
    <dbReference type="NCBI Taxonomy" id="46677"/>
    <lineage>
        <taxon>Bacteria</taxon>
        <taxon>Pseudomonadati</taxon>
        <taxon>Pseudomonadota</taxon>
        <taxon>Gammaproteobacteria</taxon>
        <taxon>Pseudomonadales</taxon>
        <taxon>Pseudomonadaceae</taxon>
        <taxon>Pseudomonas</taxon>
    </lineage>
</organism>
<accession>A0A0X1T6X4</accession>
<name>A0A0X1T6X4_PSEAA</name>
<gene>
    <name evidence="1" type="ORF">AWM79_22235</name>
</gene>
<dbReference type="Proteomes" id="UP000063229">
    <property type="component" value="Chromosome"/>
</dbReference>
<sequence>MPPIGADVKRPFKSALFIAIGIIVLGYGASFLENSFNNTDCQRYNYNDKLNGGVKEFDDKKYTINICGSGVNTSHLFGDSMDQVQLTITDEQGSLLVKRHYKIFWDGQPGHEPITIEKGKIIYQDDEKQVDHTIVMPPTFLESLRARLPFSG</sequence>
<dbReference type="KEGG" id="pagb:AWM79_22235"/>
<keyword evidence="2" id="KW-1185">Reference proteome</keyword>
<dbReference type="OrthoDB" id="7020178at2"/>
<protein>
    <submittedName>
        <fullName evidence="1">Uncharacterized protein</fullName>
    </submittedName>
</protein>
<dbReference type="AlphaFoldDB" id="A0A0X1T6X4"/>
<proteinExistence type="predicted"/>
<reference evidence="1 2" key="1">
    <citation type="submission" date="2016-01" db="EMBL/GenBank/DDBJ databases">
        <authorList>
            <person name="McClelland M."/>
            <person name="Jain A."/>
            <person name="Saraogi P."/>
            <person name="Mendelson R."/>
            <person name="Westerman R."/>
            <person name="SanMiguel P."/>
            <person name="Csonka L."/>
        </authorList>
    </citation>
    <scope>NUCLEOTIDE SEQUENCE [LARGE SCALE GENOMIC DNA]</scope>
    <source>
        <strain evidence="1 2">NCPPB 2472</strain>
    </source>
</reference>
<dbReference type="EMBL" id="CP014135">
    <property type="protein sequence ID" value="AMB87846.1"/>
    <property type="molecule type" value="Genomic_DNA"/>
</dbReference>
<evidence type="ECO:0000313" key="2">
    <source>
        <dbReference type="Proteomes" id="UP000063229"/>
    </source>
</evidence>
<dbReference type="RefSeq" id="WP_017134116.1">
    <property type="nucleotide sequence ID" value="NZ_CP014135.1"/>
</dbReference>